<evidence type="ECO:0000256" key="9">
    <source>
        <dbReference type="ARBA" id="ARBA00030592"/>
    </source>
</evidence>
<keyword evidence="4 11" id="KW-0436">Ligase</keyword>
<protein>
    <recommendedName>
        <fullName evidence="3">tetrahydrofolate synthase</fullName>
        <ecNumber evidence="3">6.3.2.17</ecNumber>
    </recommendedName>
    <alternativeName>
        <fullName evidence="9">Tetrahydrofolylpolyglutamate synthase</fullName>
    </alternativeName>
</protein>
<dbReference type="Gene3D" id="3.90.190.20">
    <property type="entry name" value="Mur ligase, C-terminal domain"/>
    <property type="match status" value="1"/>
</dbReference>
<dbReference type="SUPFAM" id="SSF53623">
    <property type="entry name" value="MurD-like peptide ligases, catalytic domain"/>
    <property type="match status" value="1"/>
</dbReference>
<organism evidence="14 15">
    <name type="scientific">Aerococcus viridans</name>
    <dbReference type="NCBI Taxonomy" id="1377"/>
    <lineage>
        <taxon>Bacteria</taxon>
        <taxon>Bacillati</taxon>
        <taxon>Bacillota</taxon>
        <taxon>Bacilli</taxon>
        <taxon>Lactobacillales</taxon>
        <taxon>Aerococcaceae</taxon>
        <taxon>Aerococcus</taxon>
    </lineage>
</organism>
<evidence type="ECO:0000256" key="11">
    <source>
        <dbReference type="PIRNR" id="PIRNR001563"/>
    </source>
</evidence>
<dbReference type="InterPro" id="IPR004101">
    <property type="entry name" value="Mur_ligase_C"/>
</dbReference>
<evidence type="ECO:0000256" key="5">
    <source>
        <dbReference type="ARBA" id="ARBA00022723"/>
    </source>
</evidence>
<evidence type="ECO:0000256" key="7">
    <source>
        <dbReference type="ARBA" id="ARBA00022840"/>
    </source>
</evidence>
<dbReference type="PANTHER" id="PTHR11136">
    <property type="entry name" value="FOLYLPOLYGLUTAMATE SYNTHASE-RELATED"/>
    <property type="match status" value="1"/>
</dbReference>
<proteinExistence type="inferred from homology"/>
<dbReference type="EMBL" id="NBTM02000001">
    <property type="protein sequence ID" value="PNL91055.1"/>
    <property type="molecule type" value="Genomic_DNA"/>
</dbReference>
<comment type="caution">
    <text evidence="14">The sequence shown here is derived from an EMBL/GenBank/DDBJ whole genome shotgun (WGS) entry which is preliminary data.</text>
</comment>
<dbReference type="GO" id="GO:0046872">
    <property type="term" value="F:metal ion binding"/>
    <property type="evidence" value="ECO:0007669"/>
    <property type="project" value="UniProtKB-KW"/>
</dbReference>
<reference evidence="15" key="1">
    <citation type="submission" date="2017-12" db="EMBL/GenBank/DDBJ databases">
        <title>FDA dAtabase for Regulatory Grade micrObial Sequences (FDA-ARGOS): Supporting development and validation of Infectious Disease Dx tests.</title>
        <authorList>
            <person name="Hoffmann M."/>
            <person name="Allard M."/>
            <person name="Evans P."/>
            <person name="Brown E."/>
            <person name="Tallon L."/>
            <person name="Sadzewicz L."/>
            <person name="Sengamalay N."/>
            <person name="Ott S."/>
            <person name="Godinez A."/>
            <person name="Nagaraj S."/>
            <person name="Vavikolanu K."/>
            <person name="Aluvathingal J."/>
            <person name="Nadendla S."/>
            <person name="Sichtig H."/>
        </authorList>
    </citation>
    <scope>NUCLEOTIDE SEQUENCE [LARGE SCALE GENOMIC DNA]</scope>
    <source>
        <strain evidence="15">FDAARGOS_249</strain>
    </source>
</reference>
<evidence type="ECO:0000256" key="1">
    <source>
        <dbReference type="ARBA" id="ARBA00001946"/>
    </source>
</evidence>
<evidence type="ECO:0000256" key="6">
    <source>
        <dbReference type="ARBA" id="ARBA00022741"/>
    </source>
</evidence>
<evidence type="ECO:0000256" key="2">
    <source>
        <dbReference type="ARBA" id="ARBA00008276"/>
    </source>
</evidence>
<evidence type="ECO:0000256" key="8">
    <source>
        <dbReference type="ARBA" id="ARBA00022842"/>
    </source>
</evidence>
<evidence type="ECO:0000256" key="3">
    <source>
        <dbReference type="ARBA" id="ARBA00013025"/>
    </source>
</evidence>
<dbReference type="Pfam" id="PF02875">
    <property type="entry name" value="Mur_ligase_C"/>
    <property type="match status" value="1"/>
</dbReference>
<dbReference type="NCBIfam" id="TIGR01499">
    <property type="entry name" value="folC"/>
    <property type="match status" value="1"/>
</dbReference>
<evidence type="ECO:0000256" key="10">
    <source>
        <dbReference type="ARBA" id="ARBA00047493"/>
    </source>
</evidence>
<gene>
    <name evidence="14" type="ORF">A6J77_001825</name>
</gene>
<dbReference type="SUPFAM" id="SSF53244">
    <property type="entry name" value="MurD-like peptide ligases, peptide-binding domain"/>
    <property type="match status" value="1"/>
</dbReference>
<comment type="cofactor">
    <cofactor evidence="1">
        <name>Mg(2+)</name>
        <dbReference type="ChEBI" id="CHEBI:18420"/>
    </cofactor>
</comment>
<accession>A0A2J9PL37</accession>
<dbReference type="PIRSF" id="PIRSF001563">
    <property type="entry name" value="Folylpolyglu_synth"/>
    <property type="match status" value="1"/>
</dbReference>
<comment type="similarity">
    <text evidence="2 11">Belongs to the folylpolyglutamate synthase family.</text>
</comment>
<feature type="domain" description="Mur ligase central" evidence="13">
    <location>
        <begin position="44"/>
        <end position="260"/>
    </location>
</feature>
<evidence type="ECO:0000259" key="13">
    <source>
        <dbReference type="Pfam" id="PF08245"/>
    </source>
</evidence>
<keyword evidence="5" id="KW-0479">Metal-binding</keyword>
<dbReference type="Gene3D" id="3.40.1190.10">
    <property type="entry name" value="Mur-like, catalytic domain"/>
    <property type="match status" value="1"/>
</dbReference>
<dbReference type="EC" id="6.3.2.17" evidence="3"/>
<dbReference type="InterPro" id="IPR036565">
    <property type="entry name" value="Mur-like_cat_sf"/>
</dbReference>
<dbReference type="PROSITE" id="PS01012">
    <property type="entry name" value="FOLYLPOLYGLU_SYNT_2"/>
    <property type="match status" value="1"/>
</dbReference>
<sequence>MRYESLQAKLPLAPAGEMVLGLASMKQLMAHFNHPENQLPTIHIAGTNGKGSTAKMVATILQAAGYKVGLFTSPSLVDFNERIQINGQQITDDQLMAQVDRMTAALGPDEYYTEFEVFTGLAWLTFEANLVDFVVLEVGLGGRLDATNIINQPLVTAITKIALDHQKILGDTLTEIAGEKAGILKSGVPLVLYPQVDEAKRAITQQAKRLQVPIHEVIPGDIEPLATDAHGLQSFDYKGHKYTLNLQAPYQVNNAALAIEIIQVLKAQGIVISDQAIEKGLATVTWPARFEMVASEPTIIIDGSHNMDGILSLKEAILTHYPASKVGKRVAIMGMLADKDVAHVVEVIAPIFQKIITVTPHSNRALAGDQLAAMIKATGTAVEVADSDQAALEIAEADLKEDDLLCIFGSFYFVGYLRDIIKNRL</sequence>
<keyword evidence="6 11" id="KW-0547">Nucleotide-binding</keyword>
<dbReference type="InterPro" id="IPR013221">
    <property type="entry name" value="Mur_ligase_cen"/>
</dbReference>
<dbReference type="InterPro" id="IPR018109">
    <property type="entry name" value="Folylpolyglutamate_synth_CS"/>
</dbReference>
<evidence type="ECO:0000256" key="4">
    <source>
        <dbReference type="ARBA" id="ARBA00022598"/>
    </source>
</evidence>
<dbReference type="RefSeq" id="WP_083067809.1">
    <property type="nucleotide sequence ID" value="NZ_NBTM02000001.1"/>
</dbReference>
<keyword evidence="8" id="KW-0460">Magnesium</keyword>
<dbReference type="FunFam" id="3.40.1190.10:FF:000011">
    <property type="entry name" value="Folylpolyglutamate synthase/dihydrofolate synthase"/>
    <property type="match status" value="1"/>
</dbReference>
<name>A0A2J9PL37_9LACT</name>
<dbReference type="PANTHER" id="PTHR11136:SF0">
    <property type="entry name" value="DIHYDROFOLATE SYNTHETASE-RELATED"/>
    <property type="match status" value="1"/>
</dbReference>
<evidence type="ECO:0000313" key="14">
    <source>
        <dbReference type="EMBL" id="PNL91055.1"/>
    </source>
</evidence>
<feature type="domain" description="Mur ligase C-terminal" evidence="12">
    <location>
        <begin position="289"/>
        <end position="411"/>
    </location>
</feature>
<dbReference type="AlphaFoldDB" id="A0A2J9PL37"/>
<dbReference type="GO" id="GO:0005737">
    <property type="term" value="C:cytoplasm"/>
    <property type="evidence" value="ECO:0007669"/>
    <property type="project" value="TreeGrafter"/>
</dbReference>
<comment type="catalytic activity">
    <reaction evidence="10">
        <text>(6S)-5,6,7,8-tetrahydrofolyl-(gamma-L-Glu)(n) + L-glutamate + ATP = (6S)-5,6,7,8-tetrahydrofolyl-(gamma-L-Glu)(n+1) + ADP + phosphate + H(+)</text>
        <dbReference type="Rhea" id="RHEA:10580"/>
        <dbReference type="Rhea" id="RHEA-COMP:14738"/>
        <dbReference type="Rhea" id="RHEA-COMP:14740"/>
        <dbReference type="ChEBI" id="CHEBI:15378"/>
        <dbReference type="ChEBI" id="CHEBI:29985"/>
        <dbReference type="ChEBI" id="CHEBI:30616"/>
        <dbReference type="ChEBI" id="CHEBI:43474"/>
        <dbReference type="ChEBI" id="CHEBI:141005"/>
        <dbReference type="ChEBI" id="CHEBI:456216"/>
        <dbReference type="EC" id="6.3.2.17"/>
    </reaction>
</comment>
<evidence type="ECO:0000259" key="12">
    <source>
        <dbReference type="Pfam" id="PF02875"/>
    </source>
</evidence>
<evidence type="ECO:0000313" key="15">
    <source>
        <dbReference type="Proteomes" id="UP000192813"/>
    </source>
</evidence>
<dbReference type="GO" id="GO:0008841">
    <property type="term" value="F:dihydrofolate synthase activity"/>
    <property type="evidence" value="ECO:0007669"/>
    <property type="project" value="TreeGrafter"/>
</dbReference>
<dbReference type="InterPro" id="IPR001645">
    <property type="entry name" value="Folylpolyglutamate_synth"/>
</dbReference>
<dbReference type="PROSITE" id="PS01011">
    <property type="entry name" value="FOLYLPOLYGLU_SYNT_1"/>
    <property type="match status" value="1"/>
</dbReference>
<keyword evidence="7 11" id="KW-0067">ATP-binding</keyword>
<dbReference type="Proteomes" id="UP000192813">
    <property type="component" value="Unassembled WGS sequence"/>
</dbReference>
<dbReference type="GO" id="GO:0005524">
    <property type="term" value="F:ATP binding"/>
    <property type="evidence" value="ECO:0007669"/>
    <property type="project" value="UniProtKB-KW"/>
</dbReference>
<dbReference type="Pfam" id="PF08245">
    <property type="entry name" value="Mur_ligase_M"/>
    <property type="match status" value="1"/>
</dbReference>
<dbReference type="GO" id="GO:0004326">
    <property type="term" value="F:tetrahydrofolylpolyglutamate synthase activity"/>
    <property type="evidence" value="ECO:0007669"/>
    <property type="project" value="UniProtKB-EC"/>
</dbReference>
<dbReference type="InterPro" id="IPR036615">
    <property type="entry name" value="Mur_ligase_C_dom_sf"/>
</dbReference>